<dbReference type="Gene3D" id="2.30.30.550">
    <property type="entry name" value="Major Vault Protein repeat"/>
    <property type="match status" value="1"/>
</dbReference>
<feature type="region of interest" description="Disordered" evidence="1">
    <location>
        <begin position="74"/>
        <end position="96"/>
    </location>
</feature>
<name>A0A8S3PPQ6_MYTED</name>
<dbReference type="Pfam" id="PF17796">
    <property type="entry name" value="Vault_4"/>
    <property type="match status" value="1"/>
</dbReference>
<feature type="domain" description="Major vault protein shoulder" evidence="2">
    <location>
        <begin position="200"/>
        <end position="259"/>
    </location>
</feature>
<dbReference type="GO" id="GO:0005634">
    <property type="term" value="C:nucleus"/>
    <property type="evidence" value="ECO:0007669"/>
    <property type="project" value="TreeGrafter"/>
</dbReference>
<dbReference type="InterPro" id="IPR041136">
    <property type="entry name" value="Vault_4"/>
</dbReference>
<feature type="domain" description="Major vault protein shoulder" evidence="2">
    <location>
        <begin position="161"/>
        <end position="196"/>
    </location>
</feature>
<dbReference type="Gene3D" id="2.30.30.620">
    <property type="match status" value="1"/>
</dbReference>
<evidence type="ECO:0000259" key="2">
    <source>
        <dbReference type="Pfam" id="PF11978"/>
    </source>
</evidence>
<proteinExistence type="predicted"/>
<dbReference type="AlphaFoldDB" id="A0A8S3PPQ6"/>
<dbReference type="EMBL" id="CAJPWZ010000098">
    <property type="protein sequence ID" value="CAG2185675.1"/>
    <property type="molecule type" value="Genomic_DNA"/>
</dbReference>
<gene>
    <name evidence="5" type="ORF">MEDL_1334</name>
</gene>
<feature type="region of interest" description="Disordered" evidence="1">
    <location>
        <begin position="280"/>
        <end position="315"/>
    </location>
</feature>
<dbReference type="Gene3D" id="3.30.479.30">
    <property type="entry name" value="Band 7 domain"/>
    <property type="match status" value="2"/>
</dbReference>
<dbReference type="CDD" id="cd08825">
    <property type="entry name" value="MVP_shoulder"/>
    <property type="match status" value="1"/>
</dbReference>
<evidence type="ECO:0000313" key="6">
    <source>
        <dbReference type="Proteomes" id="UP000683360"/>
    </source>
</evidence>
<keyword evidence="6" id="KW-1185">Reference proteome</keyword>
<reference evidence="5" key="1">
    <citation type="submission" date="2021-03" db="EMBL/GenBank/DDBJ databases">
        <authorList>
            <person name="Bekaert M."/>
        </authorList>
    </citation>
    <scope>NUCLEOTIDE SEQUENCE</scope>
</reference>
<dbReference type="Gene3D" id="6.10.250.720">
    <property type="match status" value="1"/>
</dbReference>
<dbReference type="PANTHER" id="PTHR14165">
    <property type="entry name" value="MAJOR VAULT PROTEIN"/>
    <property type="match status" value="1"/>
</dbReference>
<dbReference type="PANTHER" id="PTHR14165:SF3">
    <property type="entry name" value="MAJOR VAULT PROTEIN"/>
    <property type="match status" value="1"/>
</dbReference>
<feature type="region of interest" description="Disordered" evidence="1">
    <location>
        <begin position="327"/>
        <end position="348"/>
    </location>
</feature>
<feature type="domain" description="Major vault protein repeat" evidence="3">
    <location>
        <begin position="99"/>
        <end position="160"/>
    </location>
</feature>
<evidence type="ECO:0000313" key="5">
    <source>
        <dbReference type="EMBL" id="CAG2185675.1"/>
    </source>
</evidence>
<dbReference type="InterPro" id="IPR039059">
    <property type="entry name" value="MVP"/>
</dbReference>
<dbReference type="FunFam" id="2.30.30.570:FF:000001">
    <property type="entry name" value="major vault protein-like"/>
    <property type="match status" value="1"/>
</dbReference>
<dbReference type="Proteomes" id="UP000683360">
    <property type="component" value="Unassembled WGS sequence"/>
</dbReference>
<feature type="domain" description="Major vault protein repeat" evidence="4">
    <location>
        <begin position="22"/>
        <end position="75"/>
    </location>
</feature>
<evidence type="ECO:0000259" key="3">
    <source>
        <dbReference type="Pfam" id="PF17795"/>
    </source>
</evidence>
<evidence type="ECO:0000256" key="1">
    <source>
        <dbReference type="SAM" id="MobiDB-lite"/>
    </source>
</evidence>
<dbReference type="Gene3D" id="6.20.380.10">
    <property type="match status" value="1"/>
</dbReference>
<dbReference type="GO" id="GO:0005737">
    <property type="term" value="C:cytoplasm"/>
    <property type="evidence" value="ECO:0007669"/>
    <property type="project" value="TreeGrafter"/>
</dbReference>
<feature type="compositionally biased region" description="Basic and acidic residues" evidence="1">
    <location>
        <begin position="284"/>
        <end position="315"/>
    </location>
</feature>
<dbReference type="InterPro" id="IPR040989">
    <property type="entry name" value="Vault_3"/>
</dbReference>
<dbReference type="InterPro" id="IPR043023">
    <property type="entry name" value="MVP_rep_sf"/>
</dbReference>
<sequence length="480" mass="53430">MIRGPAEYVPPVEVEVTMKRTALPLDENEGIYVRCIKTGKVRAVTGETYMLNQDEELWAKELSPAVETLLAEAKNPQAFGERGPKPGSEAPKPRDKTRVITFRVPHNAAVQIYDYKEKKARVVFGPELVLLGPDEQFTKLSLSGGKPKKNNVIKSLCLFLGPDFSTDIITVETSDHARLSLQLSYNWHFEIESKEDKLPRVRGAVAQVQFDDFHKNSARIIRSSVFGFDEKGKVRGAFRFPQNNLVFTSIDIQSVEPVDQRTRDALQKSVQLAIEITTNSQEATARHEAERLEQEAKGRLERQKISDEAEAEKSRRQLLELQANSAAVESTGQAKAEAQSRAEASRIEGEAAVDQAKLKSQAMKIESESELERLTQAREAELAYVREQDEIELSKSREMSSIETTKFKNMVDAIGANTLATMASAGPDQQVRMLQSLGLKSTLITDGSTPINLFNTANGLIGGMMPAKRGKRNDDDDCYE</sequence>
<feature type="compositionally biased region" description="Basic and acidic residues" evidence="1">
    <location>
        <begin position="338"/>
        <end position="348"/>
    </location>
</feature>
<dbReference type="InterPro" id="IPR021870">
    <property type="entry name" value="MVP_shoulder"/>
</dbReference>
<protein>
    <submittedName>
        <fullName evidence="5">MVP</fullName>
    </submittedName>
</protein>
<dbReference type="OrthoDB" id="6125719at2759"/>
<dbReference type="Gene3D" id="2.30.30.570">
    <property type="match status" value="1"/>
</dbReference>
<dbReference type="Pfam" id="PF11978">
    <property type="entry name" value="MVP_shoulder"/>
    <property type="match status" value="2"/>
</dbReference>
<accession>A0A8S3PPQ6</accession>
<evidence type="ECO:0000259" key="4">
    <source>
        <dbReference type="Pfam" id="PF17796"/>
    </source>
</evidence>
<organism evidence="5 6">
    <name type="scientific">Mytilus edulis</name>
    <name type="common">Blue mussel</name>
    <dbReference type="NCBI Taxonomy" id="6550"/>
    <lineage>
        <taxon>Eukaryota</taxon>
        <taxon>Metazoa</taxon>
        <taxon>Spiralia</taxon>
        <taxon>Lophotrochozoa</taxon>
        <taxon>Mollusca</taxon>
        <taxon>Bivalvia</taxon>
        <taxon>Autobranchia</taxon>
        <taxon>Pteriomorphia</taxon>
        <taxon>Mytilida</taxon>
        <taxon>Mytiloidea</taxon>
        <taxon>Mytilidae</taxon>
        <taxon>Mytilinae</taxon>
        <taxon>Mytilus</taxon>
    </lineage>
</organism>
<dbReference type="InterPro" id="IPR036013">
    <property type="entry name" value="Band_7/SPFH_dom_sf"/>
</dbReference>
<dbReference type="Pfam" id="PF17795">
    <property type="entry name" value="Vault_3"/>
    <property type="match status" value="1"/>
</dbReference>
<comment type="caution">
    <text evidence="5">The sequence shown here is derived from an EMBL/GenBank/DDBJ whole genome shotgun (WGS) entry which is preliminary data.</text>
</comment>